<sequence>MTELDPFPMFSEQVEIQGEWRPRFEKIGG</sequence>
<name>A0A0K0Y0A5_9GAMM</name>
<dbReference type="Proteomes" id="UP000066624">
    <property type="component" value="Chromosome"/>
</dbReference>
<protein>
    <submittedName>
        <fullName evidence="1">Uncharacterized protein</fullName>
    </submittedName>
</protein>
<dbReference type="KEGG" id="wma:WM2015_3026"/>
<dbReference type="STRING" id="1579979.WM2015_3026"/>
<evidence type="ECO:0000313" key="1">
    <source>
        <dbReference type="EMBL" id="AKS43378.1"/>
    </source>
</evidence>
<dbReference type="AlphaFoldDB" id="A0A0K0Y0A5"/>
<keyword evidence="2" id="KW-1185">Reference proteome</keyword>
<gene>
    <name evidence="1" type="ORF">WM2015_3026</name>
</gene>
<dbReference type="RefSeq" id="WP_221293535.1">
    <property type="nucleotide sequence ID" value="NZ_CP012154.1"/>
</dbReference>
<proteinExistence type="predicted"/>
<dbReference type="EMBL" id="CP012154">
    <property type="protein sequence ID" value="AKS43378.1"/>
    <property type="molecule type" value="Genomic_DNA"/>
</dbReference>
<reference evidence="1 2" key="1">
    <citation type="submission" date="2015-07" db="EMBL/GenBank/DDBJ databases">
        <authorList>
            <person name="Noorani M."/>
        </authorList>
    </citation>
    <scope>NUCLEOTIDE SEQUENCE [LARGE SCALE GENOMIC DNA]</scope>
    <source>
        <strain evidence="1 2">KCTC 42284</strain>
    </source>
</reference>
<accession>A0A0K0Y0A5</accession>
<organism evidence="1 2">
    <name type="scientific">Wenzhouxiangella marina</name>
    <dbReference type="NCBI Taxonomy" id="1579979"/>
    <lineage>
        <taxon>Bacteria</taxon>
        <taxon>Pseudomonadati</taxon>
        <taxon>Pseudomonadota</taxon>
        <taxon>Gammaproteobacteria</taxon>
        <taxon>Chromatiales</taxon>
        <taxon>Wenzhouxiangellaceae</taxon>
        <taxon>Wenzhouxiangella</taxon>
    </lineage>
</organism>
<evidence type="ECO:0000313" key="2">
    <source>
        <dbReference type="Proteomes" id="UP000066624"/>
    </source>
</evidence>